<evidence type="ECO:0000313" key="3">
    <source>
        <dbReference type="Proteomes" id="UP000184184"/>
    </source>
</evidence>
<evidence type="ECO:0000259" key="1">
    <source>
        <dbReference type="PROSITE" id="PS51186"/>
    </source>
</evidence>
<dbReference type="Pfam" id="PF00583">
    <property type="entry name" value="Acetyltransf_1"/>
    <property type="match status" value="1"/>
</dbReference>
<dbReference type="EMBL" id="FRCZ01000004">
    <property type="protein sequence ID" value="SHN20272.1"/>
    <property type="molecule type" value="Genomic_DNA"/>
</dbReference>
<organism evidence="2 3">
    <name type="scientific">Gracilibacillus kekensis</name>
    <dbReference type="NCBI Taxonomy" id="1027249"/>
    <lineage>
        <taxon>Bacteria</taxon>
        <taxon>Bacillati</taxon>
        <taxon>Bacillota</taxon>
        <taxon>Bacilli</taxon>
        <taxon>Bacillales</taxon>
        <taxon>Bacillaceae</taxon>
        <taxon>Gracilibacillus</taxon>
    </lineage>
</organism>
<reference evidence="2 3" key="1">
    <citation type="submission" date="2016-11" db="EMBL/GenBank/DDBJ databases">
        <authorList>
            <person name="Jaros S."/>
            <person name="Januszkiewicz K."/>
            <person name="Wedrychowicz H."/>
        </authorList>
    </citation>
    <scope>NUCLEOTIDE SEQUENCE [LARGE SCALE GENOMIC DNA]</scope>
    <source>
        <strain evidence="2 3">CGMCC 1.10681</strain>
    </source>
</reference>
<dbReference type="AlphaFoldDB" id="A0A1M7PS85"/>
<accession>A0A1M7PS85</accession>
<keyword evidence="3" id="KW-1185">Reference proteome</keyword>
<name>A0A1M7PS85_9BACI</name>
<dbReference type="RefSeq" id="WP_073202148.1">
    <property type="nucleotide sequence ID" value="NZ_FRCZ01000004.1"/>
</dbReference>
<dbReference type="OrthoDB" id="2189687at2"/>
<dbReference type="InterPro" id="IPR016181">
    <property type="entry name" value="Acyl_CoA_acyltransferase"/>
</dbReference>
<dbReference type="PROSITE" id="PS51186">
    <property type="entry name" value="GNAT"/>
    <property type="match status" value="1"/>
</dbReference>
<dbReference type="InterPro" id="IPR000182">
    <property type="entry name" value="GNAT_dom"/>
</dbReference>
<sequence length="121" mass="14080">MLIRFKKRFEKIAMGLLSFMPDEKEVKKLQDTINEYESNDKWQLFLWKHEEDVLGAIGVYLDEDSQTAVVQHITVNPSHRNMGIGKDMVNALKNHYGTSYEVIPNDLTDKFLQKCSENSNE</sequence>
<gene>
    <name evidence="2" type="ORF">SAMN05216179_2479</name>
</gene>
<feature type="domain" description="N-acetyltransferase" evidence="1">
    <location>
        <begin position="3"/>
        <end position="121"/>
    </location>
</feature>
<proteinExistence type="predicted"/>
<protein>
    <submittedName>
        <fullName evidence="2">Riboflavin biosynthesis RibT protein</fullName>
    </submittedName>
</protein>
<evidence type="ECO:0000313" key="2">
    <source>
        <dbReference type="EMBL" id="SHN20272.1"/>
    </source>
</evidence>
<dbReference type="GO" id="GO:0016747">
    <property type="term" value="F:acyltransferase activity, transferring groups other than amino-acyl groups"/>
    <property type="evidence" value="ECO:0007669"/>
    <property type="project" value="InterPro"/>
</dbReference>
<dbReference type="Proteomes" id="UP000184184">
    <property type="component" value="Unassembled WGS sequence"/>
</dbReference>
<dbReference type="Gene3D" id="3.40.630.30">
    <property type="match status" value="1"/>
</dbReference>
<dbReference type="STRING" id="1027249.SAMN05216179_2479"/>
<dbReference type="SUPFAM" id="SSF55729">
    <property type="entry name" value="Acyl-CoA N-acyltransferases (Nat)"/>
    <property type="match status" value="1"/>
</dbReference>
<dbReference type="CDD" id="cd04301">
    <property type="entry name" value="NAT_SF"/>
    <property type="match status" value="1"/>
</dbReference>